<accession>A0A3P7LRA7</accession>
<sequence>MEKDLQIDSDDTDQDKPLLEQQSKLSKRKALLIEKVSELTADFRALQSTEKGLCEFLGLELLSGFPTIPTASEKAVLQARVDELTGIKNQRERAYLRISNKIKSYVEYLGADCFSDLSDTVAKFTVVLEACGHLTETFIKEADDAEKECFERYQTFRRREEEIYDKISSLRSRMELSPCKIPEEQSCTAVSRIQFGLTEYDRLCALRLQNIQNIISKCQLELEEVWSACYVDRDYCASFRSSIPPDCSEETLCKLETEVRFVTSSIVLTLIKYFFAALSVWIDTIERIKEIEIKRQDPEIRKNRGGILLKLDKEDKRLRQRDLPQQVTLLQTLTELACAGPDSALFAVVCVEGQPLADLHLSLGSMKENDFKMGTKMDKGSVYLRSHFLVGFTVCIFSISFYEKKNSSAICLFLGGESYVKFKLDFIALSVEKKSAR</sequence>
<proteinExistence type="predicted"/>
<dbReference type="Pfam" id="PF03999">
    <property type="entry name" value="MAP65_ASE1"/>
    <property type="match status" value="1"/>
</dbReference>
<evidence type="ECO:0000313" key="1">
    <source>
        <dbReference type="EMBL" id="VDN08761.1"/>
    </source>
</evidence>
<gene>
    <name evidence="1" type="ORF">DILT_LOCUS4592</name>
</gene>
<dbReference type="EMBL" id="UYRU01045745">
    <property type="protein sequence ID" value="VDN08761.1"/>
    <property type="molecule type" value="Genomic_DNA"/>
</dbReference>
<reference evidence="1 2" key="1">
    <citation type="submission" date="2018-11" db="EMBL/GenBank/DDBJ databases">
        <authorList>
            <consortium name="Pathogen Informatics"/>
        </authorList>
    </citation>
    <scope>NUCLEOTIDE SEQUENCE [LARGE SCALE GENOMIC DNA]</scope>
</reference>
<protein>
    <submittedName>
        <fullName evidence="1">Uncharacterized protein</fullName>
    </submittedName>
</protein>
<dbReference type="Gene3D" id="1.20.58.1520">
    <property type="match status" value="1"/>
</dbReference>
<evidence type="ECO:0000313" key="2">
    <source>
        <dbReference type="Proteomes" id="UP000281553"/>
    </source>
</evidence>
<keyword evidence="2" id="KW-1185">Reference proteome</keyword>
<name>A0A3P7LRA7_DIBLA</name>
<dbReference type="AlphaFoldDB" id="A0A3P7LRA7"/>
<dbReference type="Proteomes" id="UP000281553">
    <property type="component" value="Unassembled WGS sequence"/>
</dbReference>
<dbReference type="OrthoDB" id="642895at2759"/>
<organism evidence="1 2">
    <name type="scientific">Dibothriocephalus latus</name>
    <name type="common">Fish tapeworm</name>
    <name type="synonym">Diphyllobothrium latum</name>
    <dbReference type="NCBI Taxonomy" id="60516"/>
    <lineage>
        <taxon>Eukaryota</taxon>
        <taxon>Metazoa</taxon>
        <taxon>Spiralia</taxon>
        <taxon>Lophotrochozoa</taxon>
        <taxon>Platyhelminthes</taxon>
        <taxon>Cestoda</taxon>
        <taxon>Eucestoda</taxon>
        <taxon>Diphyllobothriidea</taxon>
        <taxon>Diphyllobothriidae</taxon>
        <taxon>Dibothriocephalus</taxon>
    </lineage>
</organism>